<dbReference type="EMBL" id="ADVG01000005">
    <property type="protein sequence ID" value="EFH79819.1"/>
    <property type="molecule type" value="Genomic_DNA"/>
</dbReference>
<evidence type="ECO:0000313" key="1">
    <source>
        <dbReference type="EMBL" id="EFH79819.1"/>
    </source>
</evidence>
<dbReference type="Proteomes" id="UP000004508">
    <property type="component" value="Unassembled WGS sequence"/>
</dbReference>
<comment type="caution">
    <text evidence="1">The sequence shown here is derived from an EMBL/GenBank/DDBJ whole genome shotgun (WGS) entry which is preliminary data.</text>
</comment>
<dbReference type="AlphaFoldDB" id="D6U7F8"/>
<reference evidence="1 2" key="1">
    <citation type="journal article" date="2011" name="Stand. Genomic Sci.">
        <title>Non-contiguous finished genome sequence and contextual data of the filamentous soil bacterium Ktedonobacter racemifer type strain (SOSP1-21).</title>
        <authorList>
            <person name="Chang Y.J."/>
            <person name="Land M."/>
            <person name="Hauser L."/>
            <person name="Chertkov O."/>
            <person name="Del Rio T.G."/>
            <person name="Nolan M."/>
            <person name="Copeland A."/>
            <person name="Tice H."/>
            <person name="Cheng J.F."/>
            <person name="Lucas S."/>
            <person name="Han C."/>
            <person name="Goodwin L."/>
            <person name="Pitluck S."/>
            <person name="Ivanova N."/>
            <person name="Ovchinikova G."/>
            <person name="Pati A."/>
            <person name="Chen A."/>
            <person name="Palaniappan K."/>
            <person name="Mavromatis K."/>
            <person name="Liolios K."/>
            <person name="Brettin T."/>
            <person name="Fiebig A."/>
            <person name="Rohde M."/>
            <person name="Abt B."/>
            <person name="Goker M."/>
            <person name="Detter J.C."/>
            <person name="Woyke T."/>
            <person name="Bristow J."/>
            <person name="Eisen J.A."/>
            <person name="Markowitz V."/>
            <person name="Hugenholtz P."/>
            <person name="Kyrpides N.C."/>
            <person name="Klenk H.P."/>
            <person name="Lapidus A."/>
        </authorList>
    </citation>
    <scope>NUCLEOTIDE SEQUENCE [LARGE SCALE GENOMIC DNA]</scope>
    <source>
        <strain evidence="2">DSM 44963</strain>
    </source>
</reference>
<organism evidence="1 2">
    <name type="scientific">Ktedonobacter racemifer DSM 44963</name>
    <dbReference type="NCBI Taxonomy" id="485913"/>
    <lineage>
        <taxon>Bacteria</taxon>
        <taxon>Bacillati</taxon>
        <taxon>Chloroflexota</taxon>
        <taxon>Ktedonobacteria</taxon>
        <taxon>Ktedonobacterales</taxon>
        <taxon>Ktedonobacteraceae</taxon>
        <taxon>Ktedonobacter</taxon>
    </lineage>
</organism>
<proteinExistence type="predicted"/>
<gene>
    <name evidence="1" type="ORF">Krac_0331</name>
</gene>
<name>D6U7F8_KTERA</name>
<keyword evidence="2" id="KW-1185">Reference proteome</keyword>
<evidence type="ECO:0000313" key="2">
    <source>
        <dbReference type="Proteomes" id="UP000004508"/>
    </source>
</evidence>
<accession>D6U7F8</accession>
<dbReference type="InParanoid" id="D6U7F8"/>
<protein>
    <submittedName>
        <fullName evidence="1">Uncharacterized protein</fullName>
    </submittedName>
</protein>
<sequence>MRRKRHDQEQNTHLLLLNGVFSLAVGHQFSVGIGQDHQVLNHYSQCGARFHTSDQEYQNESMECEPKNV</sequence>